<sequence>MRDEEMVLETANHFMKNTENMSVKEVTELSYLEQDNRSSSSSSPSSLRKMSTKNMEFESFFSAPPPPKNAIDPLKRAHSIGILILNTLSMLTPTRFSLLEMGLLHSLSSLLHTQPTNVLLSLTLTNMTFLPPSTRFEILKSSPEILSFLSGALITLVSISSLTPTTPHPTLQSLTLNPIPTPQHYEGLLHIPSIKWVIASIRNLLRFESADTLPQSIRRDVALQLRKFNVLECLSRLVYPSETIDVPWFWDRSPSVPSPSHPNTSGRSSRSRGGRSEITAVRFACDNWGEGEIADYALDALLGACMWKECRTDMRNKKVHISFLNIHAACYRAFESGRVSNPPLSHKSSSSSSSLPSTTSSRYHKSPLYDRTAVRYEYSVMILATKVKMISTLLSRTKANYFTGTHITYVEEGTPTVEETFPPQRPSNELISRLNLILTPRVACTLTWMLNSLVDDLLRPRYSNLVSSPTVGSTASTPPSSPSGGDEASPPSSSPSSTTNNTLPTFFTTPHDVTIEIVLTTIVSLIHRNLSTFAQHSGQSLVLSLVTILASHAGMVKPQVSSGVKTLGINMSIIARLVKDTSMTTYARESNPDLVRDSDELLAILRSLSEKYTKAAKLDPSHYGRVSETPTIVHKILEGAVSRFGAFPADSEVIDNDEPLVEVGSFIGSEEDISKRELIKLGDIDDLSQTKVMCKVIGFGSDSQLLDIPETGEVTVFSSLLTAAKAFSGGAYYRHTERVDLFKVLSTIDLACKREGLVRYDRIFKFITSEDYAFLLRSEDKWLKETMDVEYKSLTYHGGWCEEERKGKKRVIVCQGDVSFIDECTNFAKGCGTM</sequence>
<proteinExistence type="predicted"/>
<name>A0A9W7LG34_9STRA</name>
<dbReference type="EMBL" id="BRYA01000380">
    <property type="protein sequence ID" value="GMI48222.1"/>
    <property type="molecule type" value="Genomic_DNA"/>
</dbReference>
<dbReference type="Proteomes" id="UP001165065">
    <property type="component" value="Unassembled WGS sequence"/>
</dbReference>
<reference evidence="3" key="1">
    <citation type="journal article" date="2023" name="Commun. Biol.">
        <title>Genome analysis of Parmales, the sister group of diatoms, reveals the evolutionary specialization of diatoms from phago-mixotrophs to photoautotrophs.</title>
        <authorList>
            <person name="Ban H."/>
            <person name="Sato S."/>
            <person name="Yoshikawa S."/>
            <person name="Yamada K."/>
            <person name="Nakamura Y."/>
            <person name="Ichinomiya M."/>
            <person name="Sato N."/>
            <person name="Blanc-Mathieu R."/>
            <person name="Endo H."/>
            <person name="Kuwata A."/>
            <person name="Ogata H."/>
        </authorList>
    </citation>
    <scope>NUCLEOTIDE SEQUENCE [LARGE SCALE GENOMIC DNA]</scope>
</reference>
<feature type="region of interest" description="Disordered" evidence="1">
    <location>
        <begin position="340"/>
        <end position="363"/>
    </location>
</feature>
<gene>
    <name evidence="2" type="ORF">TrCOL_g4322</name>
</gene>
<comment type="caution">
    <text evidence="2">The sequence shown here is derived from an EMBL/GenBank/DDBJ whole genome shotgun (WGS) entry which is preliminary data.</text>
</comment>
<evidence type="ECO:0000313" key="2">
    <source>
        <dbReference type="EMBL" id="GMI48222.1"/>
    </source>
</evidence>
<accession>A0A9W7LG34</accession>
<keyword evidence="3" id="KW-1185">Reference proteome</keyword>
<evidence type="ECO:0000313" key="3">
    <source>
        <dbReference type="Proteomes" id="UP001165065"/>
    </source>
</evidence>
<evidence type="ECO:0000256" key="1">
    <source>
        <dbReference type="SAM" id="MobiDB-lite"/>
    </source>
</evidence>
<organism evidence="2 3">
    <name type="scientific">Triparma columacea</name>
    <dbReference type="NCBI Taxonomy" id="722753"/>
    <lineage>
        <taxon>Eukaryota</taxon>
        <taxon>Sar</taxon>
        <taxon>Stramenopiles</taxon>
        <taxon>Ochrophyta</taxon>
        <taxon>Bolidophyceae</taxon>
        <taxon>Parmales</taxon>
        <taxon>Triparmaceae</taxon>
        <taxon>Triparma</taxon>
    </lineage>
</organism>
<feature type="compositionally biased region" description="Low complexity" evidence="1">
    <location>
        <begin position="340"/>
        <end position="361"/>
    </location>
</feature>
<dbReference type="AlphaFoldDB" id="A0A9W7LG34"/>
<protein>
    <submittedName>
        <fullName evidence="2">Uncharacterized protein</fullName>
    </submittedName>
</protein>
<feature type="region of interest" description="Disordered" evidence="1">
    <location>
        <begin position="468"/>
        <end position="505"/>
    </location>
</feature>